<accession>A0A0S3TE81</accession>
<reference evidence="2" key="1">
    <citation type="journal article" date="2015" name="Sci. Rep.">
        <title>The power of single molecule real-time sequencing technology in the de novo assembly of a eukaryotic genome.</title>
        <authorList>
            <person name="Sakai H."/>
            <person name="Naito K."/>
            <person name="Ogiso-Tanaka E."/>
            <person name="Takahashi Y."/>
            <person name="Iseki K."/>
            <person name="Muto C."/>
            <person name="Satou K."/>
            <person name="Teruya K."/>
            <person name="Shiroma A."/>
            <person name="Shimoji M."/>
            <person name="Hirano T."/>
            <person name="Itoh T."/>
            <person name="Kaga A."/>
            <person name="Tomooka N."/>
        </authorList>
    </citation>
    <scope>NUCLEOTIDE SEQUENCE</scope>
</reference>
<evidence type="ECO:0000313" key="2">
    <source>
        <dbReference type="EMBL" id="BAU03435.1"/>
    </source>
</evidence>
<feature type="region of interest" description="Disordered" evidence="1">
    <location>
        <begin position="105"/>
        <end position="125"/>
    </location>
</feature>
<feature type="region of interest" description="Disordered" evidence="1">
    <location>
        <begin position="48"/>
        <end position="67"/>
    </location>
</feature>
<dbReference type="EMBL" id="AP015433">
    <property type="protein sequence ID" value="BAU03435.1"/>
    <property type="molecule type" value="Genomic_DNA"/>
</dbReference>
<dbReference type="AlphaFoldDB" id="A0A0S3TE81"/>
<name>A0A0S3TE81_PHAAN</name>
<evidence type="ECO:0000256" key="1">
    <source>
        <dbReference type="SAM" id="MobiDB-lite"/>
    </source>
</evidence>
<protein>
    <submittedName>
        <fullName evidence="2">Uncharacterized protein</fullName>
    </submittedName>
</protein>
<gene>
    <name evidence="2" type="primary">Vigan.UMG105400</name>
    <name evidence="2" type="ORF">VIGAN_UM105400</name>
</gene>
<organism evidence="2">
    <name type="scientific">Vigna angularis var. angularis</name>
    <dbReference type="NCBI Taxonomy" id="157739"/>
    <lineage>
        <taxon>Eukaryota</taxon>
        <taxon>Viridiplantae</taxon>
        <taxon>Streptophyta</taxon>
        <taxon>Embryophyta</taxon>
        <taxon>Tracheophyta</taxon>
        <taxon>Spermatophyta</taxon>
        <taxon>Magnoliopsida</taxon>
        <taxon>eudicotyledons</taxon>
        <taxon>Gunneridae</taxon>
        <taxon>Pentapetalae</taxon>
        <taxon>rosids</taxon>
        <taxon>fabids</taxon>
        <taxon>Fabales</taxon>
        <taxon>Fabaceae</taxon>
        <taxon>Papilionoideae</taxon>
        <taxon>50 kb inversion clade</taxon>
        <taxon>NPAAA clade</taxon>
        <taxon>indigoferoid/millettioid clade</taxon>
        <taxon>Phaseoleae</taxon>
        <taxon>Vigna</taxon>
    </lineage>
</organism>
<feature type="compositionally biased region" description="Low complexity" evidence="1">
    <location>
        <begin position="54"/>
        <end position="66"/>
    </location>
</feature>
<sequence>MAHGEHPASLQLHAPASTMVHQGLRKATPITAHTRKPSDPAFQLGRTEAHKSSKLGSASSSYKSNSLHVPHLSSIQEEIWTLEAEAEKHAHIAVHSAAWRDSAHLEAQHGSTSHAHSLHGPAKRNDVTGCKSRIVQVAWKEREHAVAHENVPAKAWVHTEKSSLLERGVDDGHSFLQSSKAWEQLGFGQEKILQHVELENAATRPMSKTAARLEGF</sequence>
<proteinExistence type="predicted"/>
<feature type="region of interest" description="Disordered" evidence="1">
    <location>
        <begin position="1"/>
        <end position="23"/>
    </location>
</feature>